<accession>A0AAX7W8V6</accession>
<dbReference type="GeneTree" id="ENSGT00940000154725"/>
<evidence type="ECO:0000256" key="6">
    <source>
        <dbReference type="ARBA" id="ARBA00022968"/>
    </source>
</evidence>
<keyword evidence="11" id="KW-0325">Glycoprotein</keyword>
<sequence>MHGGFHPKSSTLRLYAKRKEGGRGLVSVSTTVQDETTNIQEYIGKMAPTDRVLSEYLRQQKPKKEEGDEEPSWKDRPLHDWNSIKMYFKRGKFRVHISPLLNITAIVLVSILLWNLSGYTFCHQESRLCACHKCLTDSDPWFNYIISESPKPFMSQKHKPSEEDFNWWKPLQREKQNFTVYNKTLERVFQTITPIADVEEPRPDRCKSCAVVGNSGNLRGSQYGPLIDFHDIVIRVNRGMTKGFERDVGTKTTHRVMYPESSTRLDNKTHLLFFPFKTPDFLWLLKSLIPGENGAPNSNKITNKDLVSILHPAFMKYVHDVWLRKKAAYPSTGFLAVVLSLLMCDEVNVFGFGADSEGNWNHYFEILKNKRLKTGGHPGEEEYKMLVKLHMRKKIVFFKGW</sequence>
<dbReference type="GO" id="GO:0003836">
    <property type="term" value="F:beta-galactoside (CMP) alpha-2,3-sialyltransferase activity"/>
    <property type="evidence" value="ECO:0007669"/>
    <property type="project" value="TreeGrafter"/>
</dbReference>
<organism evidence="13 14">
    <name type="scientific">Astatotilapia calliptera</name>
    <name type="common">Eastern happy</name>
    <name type="synonym">Chromis callipterus</name>
    <dbReference type="NCBI Taxonomy" id="8154"/>
    <lineage>
        <taxon>Eukaryota</taxon>
        <taxon>Metazoa</taxon>
        <taxon>Chordata</taxon>
        <taxon>Craniata</taxon>
        <taxon>Vertebrata</taxon>
        <taxon>Euteleostomi</taxon>
        <taxon>Actinopterygii</taxon>
        <taxon>Neopterygii</taxon>
        <taxon>Teleostei</taxon>
        <taxon>Neoteleostei</taxon>
        <taxon>Acanthomorphata</taxon>
        <taxon>Ovalentaria</taxon>
        <taxon>Cichlomorphae</taxon>
        <taxon>Cichliformes</taxon>
        <taxon>Cichlidae</taxon>
        <taxon>African cichlids</taxon>
        <taxon>Pseudocrenilabrinae</taxon>
        <taxon>Haplochromini</taxon>
        <taxon>Astatotilapia</taxon>
    </lineage>
</organism>
<reference evidence="13" key="2">
    <citation type="submission" date="2025-08" db="UniProtKB">
        <authorList>
            <consortium name="Ensembl"/>
        </authorList>
    </citation>
    <scope>IDENTIFICATION</scope>
</reference>
<keyword evidence="9 12" id="KW-0472">Membrane</keyword>
<keyword evidence="8" id="KW-0333">Golgi apparatus</keyword>
<keyword evidence="6" id="KW-0735">Signal-anchor</keyword>
<reference evidence="13" key="3">
    <citation type="submission" date="2025-09" db="UniProtKB">
        <authorList>
            <consortium name="Ensembl"/>
        </authorList>
    </citation>
    <scope>IDENTIFICATION</scope>
</reference>
<feature type="transmembrane region" description="Helical" evidence="12">
    <location>
        <begin position="95"/>
        <end position="116"/>
    </location>
</feature>
<evidence type="ECO:0000256" key="7">
    <source>
        <dbReference type="ARBA" id="ARBA00022989"/>
    </source>
</evidence>
<evidence type="ECO:0000256" key="11">
    <source>
        <dbReference type="ARBA" id="ARBA00023180"/>
    </source>
</evidence>
<comment type="similarity">
    <text evidence="2">Belongs to the glycosyltransferase 29 family.</text>
</comment>
<keyword evidence="3" id="KW-0328">Glycosyltransferase</keyword>
<proteinExistence type="inferred from homology"/>
<dbReference type="PANTHER" id="PTHR46032:SF6">
    <property type="entry name" value="CMP-N-ACETYLNEURAMINATE-BETA-GALACTOSAMIDE-ALPHA-2,3-SIALYLTRANSFERASE 1"/>
    <property type="match status" value="1"/>
</dbReference>
<evidence type="ECO:0000256" key="5">
    <source>
        <dbReference type="ARBA" id="ARBA00022692"/>
    </source>
</evidence>
<keyword evidence="14" id="KW-1185">Reference proteome</keyword>
<dbReference type="InterPro" id="IPR001675">
    <property type="entry name" value="Glyco_trans_29"/>
</dbReference>
<evidence type="ECO:0000256" key="8">
    <source>
        <dbReference type="ARBA" id="ARBA00023034"/>
    </source>
</evidence>
<evidence type="ECO:0000256" key="9">
    <source>
        <dbReference type="ARBA" id="ARBA00023136"/>
    </source>
</evidence>
<reference evidence="13" key="1">
    <citation type="submission" date="2018-05" db="EMBL/GenBank/DDBJ databases">
        <authorList>
            <person name="Datahose"/>
        </authorList>
    </citation>
    <scope>NUCLEOTIDE SEQUENCE</scope>
</reference>
<evidence type="ECO:0008006" key="15">
    <source>
        <dbReference type="Google" id="ProtNLM"/>
    </source>
</evidence>
<keyword evidence="5 12" id="KW-0812">Transmembrane</keyword>
<dbReference type="Pfam" id="PF00777">
    <property type="entry name" value="Glyco_transf_29"/>
    <property type="match status" value="1"/>
</dbReference>
<name>A0AAX7W8V6_ASTCA</name>
<dbReference type="GO" id="GO:0000139">
    <property type="term" value="C:Golgi membrane"/>
    <property type="evidence" value="ECO:0007669"/>
    <property type="project" value="UniProtKB-SubCell"/>
</dbReference>
<evidence type="ECO:0000313" key="13">
    <source>
        <dbReference type="Ensembl" id="ENSACLP00000086386.1"/>
    </source>
</evidence>
<evidence type="ECO:0000256" key="4">
    <source>
        <dbReference type="ARBA" id="ARBA00022679"/>
    </source>
</evidence>
<keyword evidence="7 12" id="KW-1133">Transmembrane helix</keyword>
<evidence type="ECO:0000256" key="2">
    <source>
        <dbReference type="ARBA" id="ARBA00006003"/>
    </source>
</evidence>
<dbReference type="Ensembl" id="ENSACLT00000092317.1">
    <property type="protein sequence ID" value="ENSACLP00000086386.1"/>
    <property type="gene ID" value="ENSACLG00000036979.1"/>
</dbReference>
<dbReference type="PANTHER" id="PTHR46032">
    <property type="entry name" value="ALPHA-2,3-SIALYLTRANSFERASE ST3GAL I ISOFORM X1"/>
    <property type="match status" value="1"/>
</dbReference>
<dbReference type="AlphaFoldDB" id="A0AAX7W8V6"/>
<dbReference type="InterPro" id="IPR051757">
    <property type="entry name" value="Beta-gal_alpha2-3_sialyltrans"/>
</dbReference>
<comment type="subcellular location">
    <subcellularLocation>
        <location evidence="1">Golgi apparatus membrane</location>
        <topology evidence="1">Single-pass type II membrane protein</topology>
    </subcellularLocation>
</comment>
<evidence type="ECO:0000313" key="14">
    <source>
        <dbReference type="Proteomes" id="UP000265100"/>
    </source>
</evidence>
<evidence type="ECO:0000256" key="10">
    <source>
        <dbReference type="ARBA" id="ARBA00023157"/>
    </source>
</evidence>
<dbReference type="Gene3D" id="3.90.1480.20">
    <property type="entry name" value="Glycosyl transferase family 29"/>
    <property type="match status" value="1"/>
</dbReference>
<dbReference type="FunFam" id="3.90.1480.20:FF:000015">
    <property type="entry name" value="Lactosylceramide alpha-2,3-sialyltransferase"/>
    <property type="match status" value="1"/>
</dbReference>
<protein>
    <recommendedName>
        <fullName evidence="15">ST3 beta-galactoside alpha-2,3-sialyltransferase 1</fullName>
    </recommendedName>
</protein>
<keyword evidence="10" id="KW-1015">Disulfide bond</keyword>
<keyword evidence="4" id="KW-0808">Transferase</keyword>
<dbReference type="GO" id="GO:0097503">
    <property type="term" value="P:sialylation"/>
    <property type="evidence" value="ECO:0007669"/>
    <property type="project" value="TreeGrafter"/>
</dbReference>
<dbReference type="Proteomes" id="UP000265100">
    <property type="component" value="Chromosome 22"/>
</dbReference>
<evidence type="ECO:0000256" key="1">
    <source>
        <dbReference type="ARBA" id="ARBA00004323"/>
    </source>
</evidence>
<evidence type="ECO:0000256" key="12">
    <source>
        <dbReference type="SAM" id="Phobius"/>
    </source>
</evidence>
<dbReference type="InterPro" id="IPR038578">
    <property type="entry name" value="GT29-like_sf"/>
</dbReference>
<evidence type="ECO:0000256" key="3">
    <source>
        <dbReference type="ARBA" id="ARBA00022676"/>
    </source>
</evidence>